<dbReference type="PANTHER" id="PTHR11142:SF0">
    <property type="entry name" value="TRNA PSEUDOURIDINE SYNTHASE-LIKE 1"/>
    <property type="match status" value="1"/>
</dbReference>
<dbReference type="CDD" id="cd02570">
    <property type="entry name" value="PseudoU_synth_EcTruA"/>
    <property type="match status" value="1"/>
</dbReference>
<evidence type="ECO:0000256" key="1">
    <source>
        <dbReference type="ARBA" id="ARBA00009375"/>
    </source>
</evidence>
<dbReference type="EMBL" id="MRCA01000012">
    <property type="protein sequence ID" value="OKH12198.1"/>
    <property type="molecule type" value="Genomic_DNA"/>
</dbReference>
<dbReference type="SUPFAM" id="SSF55120">
    <property type="entry name" value="Pseudouridine synthase"/>
    <property type="match status" value="1"/>
</dbReference>
<protein>
    <recommendedName>
        <fullName evidence="4">tRNA pseudouridine synthase A</fullName>
        <ecNumber evidence="4">5.4.99.12</ecNumber>
    </recommendedName>
    <alternativeName>
        <fullName evidence="4">tRNA pseudouridine(38-40) synthase</fullName>
    </alternativeName>
    <alternativeName>
        <fullName evidence="4">tRNA pseudouridylate synthase I</fullName>
    </alternativeName>
    <alternativeName>
        <fullName evidence="4">tRNA-uridine isomerase I</fullName>
    </alternativeName>
</protein>
<comment type="function">
    <text evidence="4">Formation of pseudouridine at positions 38, 39 and 40 in the anticodon stem and loop of transfer RNAs.</text>
</comment>
<dbReference type="HAMAP" id="MF_00171">
    <property type="entry name" value="TruA"/>
    <property type="match status" value="1"/>
</dbReference>
<evidence type="ECO:0000313" key="10">
    <source>
        <dbReference type="Proteomes" id="UP000186391"/>
    </source>
</evidence>
<feature type="domain" description="Pseudouridine synthase I TruA alpha/beta" evidence="8">
    <location>
        <begin position="17"/>
        <end position="112"/>
    </location>
</feature>
<dbReference type="RefSeq" id="WP_073556522.1">
    <property type="nucleotide sequence ID" value="NZ_MRCA01000012.1"/>
</dbReference>
<keyword evidence="10" id="KW-1185">Reference proteome</keyword>
<dbReference type="AlphaFoldDB" id="A0A1U7GVL0"/>
<evidence type="ECO:0000256" key="5">
    <source>
        <dbReference type="PIRSR" id="PIRSR001430-1"/>
    </source>
</evidence>
<evidence type="ECO:0000259" key="8">
    <source>
        <dbReference type="Pfam" id="PF01416"/>
    </source>
</evidence>
<keyword evidence="3 4" id="KW-0413">Isomerase</keyword>
<evidence type="ECO:0000256" key="3">
    <source>
        <dbReference type="ARBA" id="ARBA00023235"/>
    </source>
</evidence>
<dbReference type="InterPro" id="IPR001406">
    <property type="entry name" value="PsdUridine_synth_TruA"/>
</dbReference>
<comment type="similarity">
    <text evidence="1 4 7">Belongs to the tRNA pseudouridine synthase TruA family.</text>
</comment>
<dbReference type="NCBIfam" id="TIGR00071">
    <property type="entry name" value="hisT_truA"/>
    <property type="match status" value="1"/>
</dbReference>
<dbReference type="PIRSF" id="PIRSF001430">
    <property type="entry name" value="tRNA_psdUrid_synth"/>
    <property type="match status" value="1"/>
</dbReference>
<dbReference type="Gene3D" id="3.30.70.660">
    <property type="entry name" value="Pseudouridine synthase I, catalytic domain, C-terminal subdomain"/>
    <property type="match status" value="1"/>
</dbReference>
<feature type="binding site" evidence="4 6">
    <location>
        <position position="119"/>
    </location>
    <ligand>
        <name>substrate</name>
    </ligand>
</feature>
<dbReference type="GO" id="GO:0003723">
    <property type="term" value="F:RNA binding"/>
    <property type="evidence" value="ECO:0007669"/>
    <property type="project" value="InterPro"/>
</dbReference>
<comment type="caution">
    <text evidence="4">Lacks conserved residue(s) required for the propagation of feature annotation.</text>
</comment>
<reference evidence="9 10" key="1">
    <citation type="submission" date="2016-11" db="EMBL/GenBank/DDBJ databases">
        <title>Draft Genome Sequences of Nine Cyanobacterial Strains from Diverse Habitats.</title>
        <authorList>
            <person name="Zhu T."/>
            <person name="Hou S."/>
            <person name="Lu X."/>
            <person name="Hess W.R."/>
        </authorList>
    </citation>
    <scope>NUCLEOTIDE SEQUENCE [LARGE SCALE GENOMIC DNA]</scope>
    <source>
        <strain evidence="9 10">NIES-592</strain>
    </source>
</reference>
<keyword evidence="2 4" id="KW-0819">tRNA processing</keyword>
<dbReference type="GO" id="GO:0031119">
    <property type="term" value="P:tRNA pseudouridine synthesis"/>
    <property type="evidence" value="ECO:0007669"/>
    <property type="project" value="UniProtKB-UniRule"/>
</dbReference>
<sequence length="287" mass="32832">MLESRQPTPKQRVALVIQYLGTHFHGWQRQPHHRSVQEEVEKVLANLLGYSVTLHGAGRTDSGVHAAAQVAHFDATGKIPAHKWATILNSYLPEDILILASASVSETWHARFSAVYRRYRYTIYTGEQPNLFVRRFSWHYYHAPLDEFLIQAALKPLLGHHHLAAFHRSNSARKHSWVEVQAVECYRNGPFLHIEIQANGFLYGMVRLLVGMLVQVGTGERSLASFTDLWKNERREEVKYAAPAHGLCLLRVGYPDFPFPKTVWFDTQPLFVIQSPTINNQQSTINN</sequence>
<accession>A0A1U7GVL0</accession>
<dbReference type="InterPro" id="IPR020097">
    <property type="entry name" value="PsdUridine_synth_TruA_a/b_dom"/>
</dbReference>
<dbReference type="InterPro" id="IPR020103">
    <property type="entry name" value="PsdUridine_synth_cat_dom_sf"/>
</dbReference>
<proteinExistence type="inferred from homology"/>
<dbReference type="Gene3D" id="3.30.70.580">
    <property type="entry name" value="Pseudouridine synthase I, catalytic domain, N-terminal subdomain"/>
    <property type="match status" value="1"/>
</dbReference>
<evidence type="ECO:0000256" key="4">
    <source>
        <dbReference type="HAMAP-Rule" id="MF_00171"/>
    </source>
</evidence>
<dbReference type="Pfam" id="PF01416">
    <property type="entry name" value="PseudoU_synth_1"/>
    <property type="match status" value="2"/>
</dbReference>
<dbReference type="Proteomes" id="UP000186391">
    <property type="component" value="Unassembled WGS sequence"/>
</dbReference>
<feature type="active site" description="Nucleophile" evidence="4 5">
    <location>
        <position position="61"/>
    </location>
</feature>
<dbReference type="InterPro" id="IPR020095">
    <property type="entry name" value="PsdUridine_synth_TruA_C"/>
</dbReference>
<dbReference type="PANTHER" id="PTHR11142">
    <property type="entry name" value="PSEUDOURIDYLATE SYNTHASE"/>
    <property type="match status" value="1"/>
</dbReference>
<comment type="caution">
    <text evidence="9">The sequence shown here is derived from an EMBL/GenBank/DDBJ whole genome shotgun (WGS) entry which is preliminary data.</text>
</comment>
<dbReference type="OrthoDB" id="9811823at2"/>
<evidence type="ECO:0000256" key="7">
    <source>
        <dbReference type="RuleBase" id="RU003792"/>
    </source>
</evidence>
<dbReference type="InterPro" id="IPR020094">
    <property type="entry name" value="TruA/RsuA/RluB/E/F_N"/>
</dbReference>
<evidence type="ECO:0000256" key="2">
    <source>
        <dbReference type="ARBA" id="ARBA00022694"/>
    </source>
</evidence>
<feature type="domain" description="Pseudouridine synthase I TruA alpha/beta" evidence="8">
    <location>
        <begin position="153"/>
        <end position="255"/>
    </location>
</feature>
<organism evidence="9 10">
    <name type="scientific">Fischerella major NIES-592</name>
    <dbReference type="NCBI Taxonomy" id="210994"/>
    <lineage>
        <taxon>Bacteria</taxon>
        <taxon>Bacillati</taxon>
        <taxon>Cyanobacteriota</taxon>
        <taxon>Cyanophyceae</taxon>
        <taxon>Nostocales</taxon>
        <taxon>Hapalosiphonaceae</taxon>
        <taxon>Fischerella</taxon>
    </lineage>
</organism>
<gene>
    <name evidence="4" type="primary">truA</name>
    <name evidence="9" type="ORF">NIES592_18465</name>
</gene>
<comment type="subunit">
    <text evidence="4">Homodimer.</text>
</comment>
<dbReference type="GO" id="GO:0160147">
    <property type="term" value="F:tRNA pseudouridine(38-40) synthase activity"/>
    <property type="evidence" value="ECO:0007669"/>
    <property type="project" value="UniProtKB-EC"/>
</dbReference>
<evidence type="ECO:0000256" key="6">
    <source>
        <dbReference type="PIRSR" id="PIRSR001430-2"/>
    </source>
</evidence>
<name>A0A1U7GVL0_9CYAN</name>
<dbReference type="EC" id="5.4.99.12" evidence="4"/>
<dbReference type="FunFam" id="3.30.70.580:FF:000001">
    <property type="entry name" value="tRNA pseudouridine synthase A"/>
    <property type="match status" value="1"/>
</dbReference>
<comment type="catalytic activity">
    <reaction evidence="4 7">
        <text>uridine(38/39/40) in tRNA = pseudouridine(38/39/40) in tRNA</text>
        <dbReference type="Rhea" id="RHEA:22376"/>
        <dbReference type="Rhea" id="RHEA-COMP:10085"/>
        <dbReference type="Rhea" id="RHEA-COMP:10087"/>
        <dbReference type="ChEBI" id="CHEBI:65314"/>
        <dbReference type="ChEBI" id="CHEBI:65315"/>
        <dbReference type="EC" id="5.4.99.12"/>
    </reaction>
</comment>
<evidence type="ECO:0000313" key="9">
    <source>
        <dbReference type="EMBL" id="OKH12198.1"/>
    </source>
</evidence>